<dbReference type="Gene3D" id="3.30.565.10">
    <property type="entry name" value="Histidine kinase-like ATPase, C-terminal domain"/>
    <property type="match status" value="1"/>
</dbReference>
<dbReference type="InterPro" id="IPR036890">
    <property type="entry name" value="HATPase_C_sf"/>
</dbReference>
<accession>A0ABT6SBY2</accession>
<gene>
    <name evidence="2" type="ORF">QIS96_18010</name>
</gene>
<evidence type="ECO:0000313" key="2">
    <source>
        <dbReference type="EMBL" id="MDI3405708.1"/>
    </source>
</evidence>
<evidence type="ECO:0008006" key="4">
    <source>
        <dbReference type="Google" id="ProtNLM"/>
    </source>
</evidence>
<comment type="caution">
    <text evidence="2">The sequence shown here is derived from an EMBL/GenBank/DDBJ whole genome shotgun (WGS) entry which is preliminary data.</text>
</comment>
<dbReference type="EMBL" id="JASCIQ010000018">
    <property type="protein sequence ID" value="MDI3405708.1"/>
    <property type="molecule type" value="Genomic_DNA"/>
</dbReference>
<dbReference type="Proteomes" id="UP001223978">
    <property type="component" value="Unassembled WGS sequence"/>
</dbReference>
<feature type="region of interest" description="Disordered" evidence="1">
    <location>
        <begin position="1"/>
        <end position="29"/>
    </location>
</feature>
<organism evidence="2 3">
    <name type="scientific">Streptomyces cavernicola</name>
    <dbReference type="NCBI Taxonomy" id="3043613"/>
    <lineage>
        <taxon>Bacteria</taxon>
        <taxon>Bacillati</taxon>
        <taxon>Actinomycetota</taxon>
        <taxon>Actinomycetes</taxon>
        <taxon>Kitasatosporales</taxon>
        <taxon>Streptomycetaceae</taxon>
        <taxon>Streptomyces</taxon>
    </lineage>
</organism>
<dbReference type="RefSeq" id="WP_282543650.1">
    <property type="nucleotide sequence ID" value="NZ_JASCIQ010000018.1"/>
</dbReference>
<reference evidence="2 3" key="1">
    <citation type="submission" date="2023-05" db="EMBL/GenBank/DDBJ databases">
        <title>Draft genome sequence of Streptomyces sp. B-S-A6 isolated from a cave soil in Thailand.</title>
        <authorList>
            <person name="Chamroensaksri N."/>
            <person name="Muangham S."/>
        </authorList>
    </citation>
    <scope>NUCLEOTIDE SEQUENCE [LARGE SCALE GENOMIC DNA]</scope>
    <source>
        <strain evidence="2 3">B-S-A6</strain>
    </source>
</reference>
<evidence type="ECO:0000313" key="3">
    <source>
        <dbReference type="Proteomes" id="UP001223978"/>
    </source>
</evidence>
<protein>
    <recommendedName>
        <fullName evidence="4">Histidine kinase/HSP90-like ATPase domain-containing protein</fullName>
    </recommendedName>
</protein>
<sequence length="172" mass="17597">MTTHTGRGQGSAGPGRPPPRDAADGAPPELSALIGPAVAALISDPTRRRQAWHLDVTDHMARLARFNTRLTLGAWGMPEEVAEDAEQIVGDLAGHAAQHPGGPAIALGLTLDGNVLTLRVVGSALPDPDSAPDPGLPILAALASHWGRTSTPHGTAVWAQLDLGEGGFGRSG</sequence>
<evidence type="ECO:0000256" key="1">
    <source>
        <dbReference type="SAM" id="MobiDB-lite"/>
    </source>
</evidence>
<keyword evidence="3" id="KW-1185">Reference proteome</keyword>
<proteinExistence type="predicted"/>
<name>A0ABT6SBY2_9ACTN</name>